<reference evidence="2 3" key="1">
    <citation type="submission" date="2024-01" db="EMBL/GenBank/DDBJ databases">
        <title>The genomes of 5 underutilized Papilionoideae crops provide insights into root nodulation and disease resistance.</title>
        <authorList>
            <person name="Yuan L."/>
        </authorList>
    </citation>
    <scope>NUCLEOTIDE SEQUENCE [LARGE SCALE GENOMIC DNA]</scope>
    <source>
        <strain evidence="2">LY-2023</strain>
        <tissue evidence="2">Leaf</tissue>
    </source>
</reference>
<evidence type="ECO:0000313" key="3">
    <source>
        <dbReference type="Proteomes" id="UP001359559"/>
    </source>
</evidence>
<keyword evidence="3" id="KW-1185">Reference proteome</keyword>
<dbReference type="InterPro" id="IPR050796">
    <property type="entry name" value="SCF_F-box_component"/>
</dbReference>
<dbReference type="SMART" id="SM00256">
    <property type="entry name" value="FBOX"/>
    <property type="match status" value="1"/>
</dbReference>
<dbReference type="Pfam" id="PF00646">
    <property type="entry name" value="F-box"/>
    <property type="match status" value="1"/>
</dbReference>
<dbReference type="InterPro" id="IPR001810">
    <property type="entry name" value="F-box_dom"/>
</dbReference>
<comment type="caution">
    <text evidence="2">The sequence shown here is derived from an EMBL/GenBank/DDBJ whole genome shotgun (WGS) entry which is preliminary data.</text>
</comment>
<sequence>MATYIPQELINEILLRLPVKSLLRFKCVSKLWFSLISNPRFAKSHFDLAASPTHRFLLRSKHNDPQVKSFNIEVLLDDDDSDVVNLDFPKPTPVPEHRYDPRIHIWGLPLWNMGSCRGFILLSNYMGDLMVWNPSTGVCRRIPDSPSDLPAAYLNGIGYDESTDDYLVVLLGVNPLYDPNEEYDADAVTDWPTRIQFFSFKTNEWVQVDGDYPQYIDNFYEELFTGFFLNGALHWQVISKDKQVNVILAFDLKRRSLSEIPYPQDLQELIDPTTQKIYLRVMGECLTLTKFISEDDKFEFWVMKEYKVPSSWTLIHALPINIPWTSIISMCFTKNGGMLISNDQGGLAKFNDKGELLKYSEYIREEDYVNGPFHYCTYRESLLSLPHDFQQAIEDDQQ</sequence>
<dbReference type="CDD" id="cd22157">
    <property type="entry name" value="F-box_AtFBW1-like"/>
    <property type="match status" value="1"/>
</dbReference>
<dbReference type="SUPFAM" id="SSF50969">
    <property type="entry name" value="YVTN repeat-like/Quinoprotein amine dehydrogenase"/>
    <property type="match status" value="1"/>
</dbReference>
<dbReference type="Pfam" id="PF07734">
    <property type="entry name" value="FBA_1"/>
    <property type="match status" value="1"/>
</dbReference>
<dbReference type="PROSITE" id="PS50181">
    <property type="entry name" value="FBOX"/>
    <property type="match status" value="1"/>
</dbReference>
<protein>
    <recommendedName>
        <fullName evidence="1">F-box domain-containing protein</fullName>
    </recommendedName>
</protein>
<dbReference type="Gene3D" id="1.20.1280.50">
    <property type="match status" value="1"/>
</dbReference>
<dbReference type="PANTHER" id="PTHR31672:SF13">
    <property type="entry name" value="F-BOX PROTEIN CPR30-LIKE"/>
    <property type="match status" value="1"/>
</dbReference>
<dbReference type="InterPro" id="IPR006527">
    <property type="entry name" value="F-box-assoc_dom_typ1"/>
</dbReference>
<dbReference type="NCBIfam" id="TIGR01640">
    <property type="entry name" value="F_box_assoc_1"/>
    <property type="match status" value="1"/>
</dbReference>
<organism evidence="2 3">
    <name type="scientific">Clitoria ternatea</name>
    <name type="common">Butterfly pea</name>
    <dbReference type="NCBI Taxonomy" id="43366"/>
    <lineage>
        <taxon>Eukaryota</taxon>
        <taxon>Viridiplantae</taxon>
        <taxon>Streptophyta</taxon>
        <taxon>Embryophyta</taxon>
        <taxon>Tracheophyta</taxon>
        <taxon>Spermatophyta</taxon>
        <taxon>Magnoliopsida</taxon>
        <taxon>eudicotyledons</taxon>
        <taxon>Gunneridae</taxon>
        <taxon>Pentapetalae</taxon>
        <taxon>rosids</taxon>
        <taxon>fabids</taxon>
        <taxon>Fabales</taxon>
        <taxon>Fabaceae</taxon>
        <taxon>Papilionoideae</taxon>
        <taxon>50 kb inversion clade</taxon>
        <taxon>NPAAA clade</taxon>
        <taxon>indigoferoid/millettioid clade</taxon>
        <taxon>Phaseoleae</taxon>
        <taxon>Clitoria</taxon>
    </lineage>
</organism>
<gene>
    <name evidence="2" type="ORF">RJT34_03347</name>
</gene>
<dbReference type="EMBL" id="JAYKXN010000001">
    <property type="protein sequence ID" value="KAK7318643.1"/>
    <property type="molecule type" value="Genomic_DNA"/>
</dbReference>
<proteinExistence type="predicted"/>
<dbReference type="PANTHER" id="PTHR31672">
    <property type="entry name" value="BNACNNG10540D PROTEIN"/>
    <property type="match status" value="1"/>
</dbReference>
<dbReference type="InterPro" id="IPR017451">
    <property type="entry name" value="F-box-assoc_interact_dom"/>
</dbReference>
<dbReference type="AlphaFoldDB" id="A0AAN9KM13"/>
<evidence type="ECO:0000313" key="2">
    <source>
        <dbReference type="EMBL" id="KAK7318643.1"/>
    </source>
</evidence>
<dbReference type="SUPFAM" id="SSF81383">
    <property type="entry name" value="F-box domain"/>
    <property type="match status" value="1"/>
</dbReference>
<dbReference type="Proteomes" id="UP001359559">
    <property type="component" value="Unassembled WGS sequence"/>
</dbReference>
<evidence type="ECO:0000259" key="1">
    <source>
        <dbReference type="PROSITE" id="PS50181"/>
    </source>
</evidence>
<name>A0AAN9KM13_CLITE</name>
<dbReference type="InterPro" id="IPR011044">
    <property type="entry name" value="Quino_amine_DH_bsu"/>
</dbReference>
<feature type="domain" description="F-box" evidence="1">
    <location>
        <begin position="1"/>
        <end position="45"/>
    </location>
</feature>
<dbReference type="InterPro" id="IPR036047">
    <property type="entry name" value="F-box-like_dom_sf"/>
</dbReference>
<accession>A0AAN9KM13</accession>